<feature type="transmembrane region" description="Helical" evidence="1">
    <location>
        <begin position="144"/>
        <end position="163"/>
    </location>
</feature>
<keyword evidence="1" id="KW-0812">Transmembrane</keyword>
<dbReference type="STRING" id="639282.DEFDS_0030"/>
<dbReference type="OrthoDB" id="9798743at2"/>
<dbReference type="RefSeq" id="WP_013006790.1">
    <property type="nucleotide sequence ID" value="NC_013939.1"/>
</dbReference>
<dbReference type="Proteomes" id="UP000001520">
    <property type="component" value="Chromosome"/>
</dbReference>
<gene>
    <name evidence="2" type="primary">cbiL</name>
    <name evidence="2" type="ordered locus">DEFDS_0030</name>
</gene>
<accession>D3PAB9</accession>
<reference evidence="2 3" key="1">
    <citation type="journal article" date="2010" name="DNA Res.">
        <title>Bacterial lifestyle in a deep-sea hydrothermal vent chimney revealed by the genome sequence of the thermophilic bacterium Deferribacter desulfuricans SSM1.</title>
        <authorList>
            <person name="Takaki Y."/>
            <person name="Shimamura S."/>
            <person name="Nakagawa S."/>
            <person name="Fukuhara Y."/>
            <person name="Horikawa H."/>
            <person name="Ankai A."/>
            <person name="Harada T."/>
            <person name="Hosoyama A."/>
            <person name="Oguchi A."/>
            <person name="Fukui S."/>
            <person name="Fujita N."/>
            <person name="Takami H."/>
            <person name="Takai K."/>
        </authorList>
    </citation>
    <scope>NUCLEOTIDE SEQUENCE [LARGE SCALE GENOMIC DNA]</scope>
    <source>
        <strain evidence="3">DSM 14783 / JCM 11476 / NBRC 101012 / SSM1</strain>
    </source>
</reference>
<dbReference type="KEGG" id="ddf:DEFDS_0030"/>
<evidence type="ECO:0000313" key="2">
    <source>
        <dbReference type="EMBL" id="BAI79542.1"/>
    </source>
</evidence>
<evidence type="ECO:0000256" key="1">
    <source>
        <dbReference type="SAM" id="Phobius"/>
    </source>
</evidence>
<dbReference type="AlphaFoldDB" id="D3PAB9"/>
<dbReference type="EMBL" id="AP011529">
    <property type="protein sequence ID" value="BAI79542.1"/>
    <property type="molecule type" value="Genomic_DNA"/>
</dbReference>
<sequence>MKRITLITLIFLFSLVSISFAHKLNVFAYIENGKINISSYFVDGTPCKNCTITLYKNNKEIFRGKTNSEGELLIENKWNMPIKITSEESLGHKGEFVLEGEQVNENKGSEAIHDNYSKDINLSISRKMIEDIVKAEIEKSLKPYKIYMGIATLLGFFGILMLFKKR</sequence>
<dbReference type="HOGENOM" id="CLU_083845_1_0_0"/>
<protein>
    <submittedName>
        <fullName evidence="2">Cobalt ABC transporter, permease</fullName>
    </submittedName>
</protein>
<keyword evidence="1" id="KW-1133">Transmembrane helix</keyword>
<evidence type="ECO:0000313" key="3">
    <source>
        <dbReference type="Proteomes" id="UP000001520"/>
    </source>
</evidence>
<name>D3PAB9_DEFDS</name>
<keyword evidence="3" id="KW-1185">Reference proteome</keyword>
<keyword evidence="1" id="KW-0472">Membrane</keyword>
<organism evidence="2 3">
    <name type="scientific">Deferribacter desulfuricans (strain DSM 14783 / JCM 11476 / NBRC 101012 / SSM1)</name>
    <dbReference type="NCBI Taxonomy" id="639282"/>
    <lineage>
        <taxon>Bacteria</taxon>
        <taxon>Pseudomonadati</taxon>
        <taxon>Deferribacterota</taxon>
        <taxon>Deferribacteres</taxon>
        <taxon>Deferribacterales</taxon>
        <taxon>Deferribacteraceae</taxon>
        <taxon>Deferribacter</taxon>
    </lineage>
</organism>
<proteinExistence type="predicted"/>